<evidence type="ECO:0000313" key="4">
    <source>
        <dbReference type="Proteomes" id="UP001500621"/>
    </source>
</evidence>
<keyword evidence="2" id="KW-1133">Transmembrane helix</keyword>
<evidence type="ECO:0000256" key="2">
    <source>
        <dbReference type="SAM" id="Phobius"/>
    </source>
</evidence>
<sequence>MQRDDDEAWRAIVDNYGERARLEEPAPEARERARPDEQAPSGPPAGTVDPEPLEGTVLPPRREEHPADDPSAYRDPIELQDHDDRFVPPVPPPLPRPRGLRAVAWAGVFGSPAVLLICLVLGISLPQLLAYVLVAGFVGGFVYLVWQMPRGPRDPFDDGAVV</sequence>
<protein>
    <submittedName>
        <fullName evidence="3">Uncharacterized protein</fullName>
    </submittedName>
</protein>
<dbReference type="Proteomes" id="UP001500621">
    <property type="component" value="Unassembled WGS sequence"/>
</dbReference>
<dbReference type="EMBL" id="BAABIM010000004">
    <property type="protein sequence ID" value="GAA4694497.1"/>
    <property type="molecule type" value="Genomic_DNA"/>
</dbReference>
<keyword evidence="4" id="KW-1185">Reference proteome</keyword>
<feature type="transmembrane region" description="Helical" evidence="2">
    <location>
        <begin position="102"/>
        <end position="122"/>
    </location>
</feature>
<feature type="transmembrane region" description="Helical" evidence="2">
    <location>
        <begin position="128"/>
        <end position="146"/>
    </location>
</feature>
<evidence type="ECO:0000256" key="1">
    <source>
        <dbReference type="SAM" id="MobiDB-lite"/>
    </source>
</evidence>
<evidence type="ECO:0000313" key="3">
    <source>
        <dbReference type="EMBL" id="GAA4694497.1"/>
    </source>
</evidence>
<organism evidence="3 4">
    <name type="scientific">Nocardioides nanhaiensis</name>
    <dbReference type="NCBI Taxonomy" id="1476871"/>
    <lineage>
        <taxon>Bacteria</taxon>
        <taxon>Bacillati</taxon>
        <taxon>Actinomycetota</taxon>
        <taxon>Actinomycetes</taxon>
        <taxon>Propionibacteriales</taxon>
        <taxon>Nocardioidaceae</taxon>
        <taxon>Nocardioides</taxon>
    </lineage>
</organism>
<gene>
    <name evidence="3" type="ORF">GCM10023226_35890</name>
</gene>
<keyword evidence="2" id="KW-0472">Membrane</keyword>
<keyword evidence="2" id="KW-0812">Transmembrane</keyword>
<name>A0ABP8WVJ4_9ACTN</name>
<feature type="compositionally biased region" description="Basic and acidic residues" evidence="1">
    <location>
        <begin position="60"/>
        <end position="86"/>
    </location>
</feature>
<proteinExistence type="predicted"/>
<feature type="compositionally biased region" description="Basic and acidic residues" evidence="1">
    <location>
        <begin position="16"/>
        <end position="37"/>
    </location>
</feature>
<accession>A0ABP8WVJ4</accession>
<feature type="region of interest" description="Disordered" evidence="1">
    <location>
        <begin position="1"/>
        <end position="92"/>
    </location>
</feature>
<reference evidence="4" key="1">
    <citation type="journal article" date="2019" name="Int. J. Syst. Evol. Microbiol.">
        <title>The Global Catalogue of Microorganisms (GCM) 10K type strain sequencing project: providing services to taxonomists for standard genome sequencing and annotation.</title>
        <authorList>
            <consortium name="The Broad Institute Genomics Platform"/>
            <consortium name="The Broad Institute Genome Sequencing Center for Infectious Disease"/>
            <person name="Wu L."/>
            <person name="Ma J."/>
        </authorList>
    </citation>
    <scope>NUCLEOTIDE SEQUENCE [LARGE SCALE GENOMIC DNA]</scope>
    <source>
        <strain evidence="4">JCM 18127</strain>
    </source>
</reference>
<comment type="caution">
    <text evidence="3">The sequence shown here is derived from an EMBL/GenBank/DDBJ whole genome shotgun (WGS) entry which is preliminary data.</text>
</comment>
<dbReference type="RefSeq" id="WP_345268458.1">
    <property type="nucleotide sequence ID" value="NZ_BAABIM010000004.1"/>
</dbReference>